<sequence length="256" mass="30433">MMTKLFKILILLIYGTFFSQSITSDYLATYDIKYPFYGKPNNEQFILFINTKENVSLYKSTNQYVLDSLIKTKKVGQNDVNAQLKYNTAIPEIVVRRKSKFQVYEQVIDTKIRYEEPEDIKWTILNERKTYAGYKTRKAYTTKYGRKWIAWFAEDLPLNFGPYKFSGLPGLIIRMYDEKGEYYFTLSQFKKKRREIILPQDKNYKAFTKKAFKNAKYNIQTDLSNSAIIFNDSKERKEWLDGIIKRIKNSPNLDIE</sequence>
<dbReference type="InterPro" id="IPR005901">
    <property type="entry name" value="GLPGLI"/>
</dbReference>
<dbReference type="Pfam" id="PF09697">
    <property type="entry name" value="Porph_ging"/>
    <property type="match status" value="1"/>
</dbReference>
<organism evidence="1 2">
    <name type="scientific">Chryseobacterium edaphi</name>
    <dbReference type="NCBI Taxonomy" id="2976532"/>
    <lineage>
        <taxon>Bacteria</taxon>
        <taxon>Pseudomonadati</taxon>
        <taxon>Bacteroidota</taxon>
        <taxon>Flavobacteriia</taxon>
        <taxon>Flavobacteriales</taxon>
        <taxon>Weeksellaceae</taxon>
        <taxon>Chryseobacterium group</taxon>
        <taxon>Chryseobacterium</taxon>
    </lineage>
</organism>
<dbReference type="EMBL" id="JAOTEM010000002">
    <property type="protein sequence ID" value="MCU7617498.1"/>
    <property type="molecule type" value="Genomic_DNA"/>
</dbReference>
<comment type="caution">
    <text evidence="1">The sequence shown here is derived from an EMBL/GenBank/DDBJ whole genome shotgun (WGS) entry which is preliminary data.</text>
</comment>
<accession>A0ABT2W6A3</accession>
<dbReference type="NCBIfam" id="TIGR01200">
    <property type="entry name" value="GLPGLI"/>
    <property type="match status" value="1"/>
</dbReference>
<gene>
    <name evidence="1" type="ORF">NZ698_09845</name>
</gene>
<reference evidence="2" key="1">
    <citation type="submission" date="2023-07" db="EMBL/GenBank/DDBJ databases">
        <title>Chryseobacterium sp. strain PBS4-4 Genome sequencing and assembly.</title>
        <authorList>
            <person name="Jung Y."/>
        </authorList>
    </citation>
    <scope>NUCLEOTIDE SEQUENCE [LARGE SCALE GENOMIC DNA]</scope>
    <source>
        <strain evidence="2">PBS4-4</strain>
    </source>
</reference>
<name>A0ABT2W6A3_9FLAO</name>
<keyword evidence="2" id="KW-1185">Reference proteome</keyword>
<dbReference type="RefSeq" id="WP_263002939.1">
    <property type="nucleotide sequence ID" value="NZ_JAOTEM010000002.1"/>
</dbReference>
<dbReference type="Proteomes" id="UP001208649">
    <property type="component" value="Unassembled WGS sequence"/>
</dbReference>
<protein>
    <submittedName>
        <fullName evidence="1">GLPGLI family protein</fullName>
    </submittedName>
</protein>
<evidence type="ECO:0000313" key="2">
    <source>
        <dbReference type="Proteomes" id="UP001208649"/>
    </source>
</evidence>
<proteinExistence type="predicted"/>
<evidence type="ECO:0000313" key="1">
    <source>
        <dbReference type="EMBL" id="MCU7617498.1"/>
    </source>
</evidence>